<dbReference type="Proteomes" id="UP000501122">
    <property type="component" value="Chromosome"/>
</dbReference>
<comment type="similarity">
    <text evidence="1">Belongs to the bacterial sugar transferase family.</text>
</comment>
<feature type="transmembrane region" description="Helical" evidence="2">
    <location>
        <begin position="169"/>
        <end position="188"/>
    </location>
</feature>
<organism evidence="4 5">
    <name type="scientific">Macrococcoides canis</name>
    <dbReference type="NCBI Taxonomy" id="1855823"/>
    <lineage>
        <taxon>Bacteria</taxon>
        <taxon>Bacillati</taxon>
        <taxon>Bacillota</taxon>
        <taxon>Bacilli</taxon>
        <taxon>Bacillales</taxon>
        <taxon>Staphylococcaceae</taxon>
        <taxon>Macrococcoides</taxon>
    </lineage>
</organism>
<name>A0AAE6X1S1_9STAP</name>
<sequence>MRNIQLKVKRIFDVMVSLFIIVPFLPLWIFIGILIKKDSEGPIFFLQDRPGYKGRIFKIYKYRTMKPDSDIRIKGKEVSLDDDRITKIGKVLRRTKLDEIPQTLNVLKGDMSLVGPRPERPESLKDYDEEIKKRLDMKPGMTGLAQVSGNIHLSLNDRYKFDVKYVEKFNLLLDFFIIIKTVFVIIFGEDKLKK</sequence>
<evidence type="ECO:0000313" key="5">
    <source>
        <dbReference type="Proteomes" id="UP000501122"/>
    </source>
</evidence>
<evidence type="ECO:0000256" key="1">
    <source>
        <dbReference type="ARBA" id="ARBA00006464"/>
    </source>
</evidence>
<keyword evidence="4" id="KW-0808">Transferase</keyword>
<dbReference type="EMBL" id="CP047363">
    <property type="protein sequence ID" value="QIH77977.1"/>
    <property type="molecule type" value="Genomic_DNA"/>
</dbReference>
<protein>
    <submittedName>
        <fullName evidence="4">Sugar transferase</fullName>
    </submittedName>
</protein>
<evidence type="ECO:0000256" key="2">
    <source>
        <dbReference type="SAM" id="Phobius"/>
    </source>
</evidence>
<dbReference type="AlphaFoldDB" id="A0AAE6X1S1"/>
<keyword evidence="2" id="KW-1133">Transmembrane helix</keyword>
<feature type="domain" description="Bacterial sugar transferase" evidence="3">
    <location>
        <begin position="9"/>
        <end position="186"/>
    </location>
</feature>
<dbReference type="GO" id="GO:0016780">
    <property type="term" value="F:phosphotransferase activity, for other substituted phosphate groups"/>
    <property type="evidence" value="ECO:0007669"/>
    <property type="project" value="TreeGrafter"/>
</dbReference>
<dbReference type="RefSeq" id="WP_174804822.1">
    <property type="nucleotide sequence ID" value="NZ_CP047363.1"/>
</dbReference>
<reference evidence="4" key="1">
    <citation type="journal article" date="2020" name="Antimicrob. Agents Chemother.">
        <title>The novel macrolide resistance genes mef(D), msr(F) and msr(H) are present on resistance islands in Macrococcus canis, Macrococcus caseolyticus and Staphylococcus aureus.</title>
        <authorList>
            <person name="Schwendener S."/>
            <person name="Dona V."/>
            <person name="Perreten V."/>
        </authorList>
    </citation>
    <scope>NUCLEOTIDE SEQUENCE</scope>
    <source>
        <strain evidence="4">Epi0076A</strain>
    </source>
</reference>
<keyword evidence="2" id="KW-0812">Transmembrane</keyword>
<dbReference type="PANTHER" id="PTHR30576:SF0">
    <property type="entry name" value="UNDECAPRENYL-PHOSPHATE N-ACETYLGALACTOSAMINYL 1-PHOSPHATE TRANSFERASE-RELATED"/>
    <property type="match status" value="1"/>
</dbReference>
<dbReference type="PANTHER" id="PTHR30576">
    <property type="entry name" value="COLANIC BIOSYNTHESIS UDP-GLUCOSE LIPID CARRIER TRANSFERASE"/>
    <property type="match status" value="1"/>
</dbReference>
<gene>
    <name evidence="4" type="ORF">GTN30_04775</name>
</gene>
<dbReference type="InterPro" id="IPR003362">
    <property type="entry name" value="Bact_transf"/>
</dbReference>
<feature type="transmembrane region" description="Helical" evidence="2">
    <location>
        <begin position="12"/>
        <end position="35"/>
    </location>
</feature>
<accession>A0AAE6X1S1</accession>
<dbReference type="Pfam" id="PF02397">
    <property type="entry name" value="Bac_transf"/>
    <property type="match status" value="1"/>
</dbReference>
<evidence type="ECO:0000259" key="3">
    <source>
        <dbReference type="Pfam" id="PF02397"/>
    </source>
</evidence>
<proteinExistence type="inferred from homology"/>
<evidence type="ECO:0000313" key="4">
    <source>
        <dbReference type="EMBL" id="QIH77977.1"/>
    </source>
</evidence>
<keyword evidence="2" id="KW-0472">Membrane</keyword>